<dbReference type="KEGG" id="adz:ADFLV_1129"/>
<proteinExistence type="predicted"/>
<keyword evidence="2" id="KW-1185">Reference proteome</keyword>
<organism evidence="1 2">
    <name type="scientific">Arcobacter defluvii</name>
    <dbReference type="NCBI Taxonomy" id="873191"/>
    <lineage>
        <taxon>Bacteria</taxon>
        <taxon>Pseudomonadati</taxon>
        <taxon>Campylobacterota</taxon>
        <taxon>Epsilonproteobacteria</taxon>
        <taxon>Campylobacterales</taxon>
        <taxon>Arcobacteraceae</taxon>
        <taxon>Arcobacter</taxon>
    </lineage>
</organism>
<dbReference type="EMBL" id="CP053835">
    <property type="protein sequence ID" value="QKF77163.1"/>
    <property type="molecule type" value="Genomic_DNA"/>
</dbReference>
<protein>
    <submittedName>
        <fullName evidence="1">Uncharacterized protein</fullName>
    </submittedName>
</protein>
<sequence length="69" mass="7950">MTKTEFNKLLYDANLSKKEFSNLVELSSVTVNGWGGNDKPIPVWVSSWLENYIKAKKFDLIVNNIKPYI</sequence>
<gene>
    <name evidence="1" type="ORF">ADFLV_1129</name>
</gene>
<reference evidence="1 2" key="1">
    <citation type="submission" date="2020-05" db="EMBL/GenBank/DDBJ databases">
        <title>Complete genome sequencing of Campylobacter and Arcobacter type strains.</title>
        <authorList>
            <person name="Miller W.G."/>
            <person name="Yee E."/>
        </authorList>
    </citation>
    <scope>NUCLEOTIDE SEQUENCE [LARGE SCALE GENOMIC DNA]</scope>
    <source>
        <strain evidence="1 2">LMG 25694</strain>
    </source>
</reference>
<evidence type="ECO:0000313" key="2">
    <source>
        <dbReference type="Proteomes" id="UP000503313"/>
    </source>
</evidence>
<dbReference type="RefSeq" id="WP_129011113.1">
    <property type="nucleotide sequence ID" value="NZ_CP053835.1"/>
</dbReference>
<dbReference type="AlphaFoldDB" id="A0AAE7BEP0"/>
<accession>A0AAE7BEP0</accession>
<name>A0AAE7BEP0_9BACT</name>
<evidence type="ECO:0000313" key="1">
    <source>
        <dbReference type="EMBL" id="QKF77163.1"/>
    </source>
</evidence>
<dbReference type="Proteomes" id="UP000503313">
    <property type="component" value="Chromosome"/>
</dbReference>